<protein>
    <submittedName>
        <fullName evidence="2">Uncharacterized protein</fullName>
    </submittedName>
</protein>
<keyword evidence="1" id="KW-0175">Coiled coil</keyword>
<name>A0AAU9V9M1_EUPED</name>
<comment type="caution">
    <text evidence="2">The sequence shown here is derived from an EMBL/GenBank/DDBJ whole genome shotgun (WGS) entry which is preliminary data.</text>
</comment>
<evidence type="ECO:0000313" key="2">
    <source>
        <dbReference type="EMBL" id="CAH2107445.1"/>
    </source>
</evidence>
<evidence type="ECO:0000313" key="3">
    <source>
        <dbReference type="Proteomes" id="UP001153954"/>
    </source>
</evidence>
<sequence length="126" mass="14528">MNRTFKGVQPEVEDEIKKLKRDIVDLSEVRREGEDTITLKSGKVVYYREGDQQSQGDVGFMVRSFLIDYLDGVKMNMDKMKIMSNIHVVPTPITVGNSTLELVDEYIYLGQKEDITSRERSIVEYS</sequence>
<feature type="coiled-coil region" evidence="1">
    <location>
        <begin position="9"/>
        <end position="36"/>
    </location>
</feature>
<reference evidence="2" key="1">
    <citation type="submission" date="2022-03" db="EMBL/GenBank/DDBJ databases">
        <authorList>
            <person name="Tunstrom K."/>
        </authorList>
    </citation>
    <scope>NUCLEOTIDE SEQUENCE</scope>
</reference>
<gene>
    <name evidence="2" type="ORF">EEDITHA_LOCUS21486</name>
</gene>
<dbReference type="Proteomes" id="UP001153954">
    <property type="component" value="Unassembled WGS sequence"/>
</dbReference>
<accession>A0AAU9V9M1</accession>
<proteinExistence type="predicted"/>
<evidence type="ECO:0000256" key="1">
    <source>
        <dbReference type="SAM" id="Coils"/>
    </source>
</evidence>
<organism evidence="2 3">
    <name type="scientific">Euphydryas editha</name>
    <name type="common">Edith's checkerspot</name>
    <dbReference type="NCBI Taxonomy" id="104508"/>
    <lineage>
        <taxon>Eukaryota</taxon>
        <taxon>Metazoa</taxon>
        <taxon>Ecdysozoa</taxon>
        <taxon>Arthropoda</taxon>
        <taxon>Hexapoda</taxon>
        <taxon>Insecta</taxon>
        <taxon>Pterygota</taxon>
        <taxon>Neoptera</taxon>
        <taxon>Endopterygota</taxon>
        <taxon>Lepidoptera</taxon>
        <taxon>Glossata</taxon>
        <taxon>Ditrysia</taxon>
        <taxon>Papilionoidea</taxon>
        <taxon>Nymphalidae</taxon>
        <taxon>Nymphalinae</taxon>
        <taxon>Euphydryas</taxon>
    </lineage>
</organism>
<dbReference type="EMBL" id="CAKOGL010000030">
    <property type="protein sequence ID" value="CAH2107445.1"/>
    <property type="molecule type" value="Genomic_DNA"/>
</dbReference>
<dbReference type="AlphaFoldDB" id="A0AAU9V9M1"/>
<keyword evidence="3" id="KW-1185">Reference proteome</keyword>